<dbReference type="InterPro" id="IPR002591">
    <property type="entry name" value="Phosphodiest/P_Trfase"/>
</dbReference>
<dbReference type="SUPFAM" id="SSF53649">
    <property type="entry name" value="Alkaline phosphatase-like"/>
    <property type="match status" value="2"/>
</dbReference>
<organism evidence="1 2">
    <name type="scientific">Waterburya agarophytonicola KI4</name>
    <dbReference type="NCBI Taxonomy" id="2874699"/>
    <lineage>
        <taxon>Bacteria</taxon>
        <taxon>Bacillati</taxon>
        <taxon>Cyanobacteriota</taxon>
        <taxon>Cyanophyceae</taxon>
        <taxon>Pleurocapsales</taxon>
        <taxon>Hyellaceae</taxon>
        <taxon>Waterburya</taxon>
        <taxon>Waterburya agarophytonicola</taxon>
    </lineage>
</organism>
<dbReference type="RefSeq" id="WP_229640407.1">
    <property type="nucleotide sequence ID" value="NZ_JADWDC010000020.1"/>
</dbReference>
<reference evidence="1" key="1">
    <citation type="journal article" date="2021" name="Antonie Van Leeuwenhoek">
        <title>Draft genome and description of Waterburya agarophytonicola gen. nov. sp. nov. (Pleurocapsales, Cyanobacteria): a seaweed symbiont.</title>
        <authorList>
            <person name="Bonthond G."/>
            <person name="Shalygin S."/>
            <person name="Bayer T."/>
            <person name="Weinberger F."/>
        </authorList>
    </citation>
    <scope>NUCLEOTIDE SEQUENCE</scope>
    <source>
        <strain evidence="1">KI4</strain>
    </source>
</reference>
<dbReference type="AlphaFoldDB" id="A0A964FH71"/>
<proteinExistence type="predicted"/>
<keyword evidence="2" id="KW-1185">Reference proteome</keyword>
<protein>
    <submittedName>
        <fullName evidence="1">Alkaline phosphatase family protein</fullName>
    </submittedName>
</protein>
<dbReference type="Pfam" id="PF01663">
    <property type="entry name" value="Phosphodiest"/>
    <property type="match status" value="1"/>
</dbReference>
<evidence type="ECO:0000313" key="2">
    <source>
        <dbReference type="Proteomes" id="UP000729733"/>
    </source>
</evidence>
<gene>
    <name evidence="1" type="ORF">I4641_10185</name>
</gene>
<name>A0A964FH71_9CYAN</name>
<dbReference type="Proteomes" id="UP000729733">
    <property type="component" value="Unassembled WGS sequence"/>
</dbReference>
<evidence type="ECO:0000313" key="1">
    <source>
        <dbReference type="EMBL" id="MCC0177344.1"/>
    </source>
</evidence>
<dbReference type="Gene3D" id="3.40.720.10">
    <property type="entry name" value="Alkaline Phosphatase, subunit A"/>
    <property type="match status" value="2"/>
</dbReference>
<dbReference type="InterPro" id="IPR017850">
    <property type="entry name" value="Alkaline_phosphatase_core_sf"/>
</dbReference>
<dbReference type="EMBL" id="JADWDC010000020">
    <property type="protein sequence ID" value="MCC0177344.1"/>
    <property type="molecule type" value="Genomic_DNA"/>
</dbReference>
<accession>A0A964FH71</accession>
<comment type="caution">
    <text evidence="1">The sequence shown here is derived from an EMBL/GenBank/DDBJ whole genome shotgun (WGS) entry which is preliminary data.</text>
</comment>
<sequence>MKKSTIVIGLDAGEPRLIEEWMAGGHLPNLSKIVEAGTYSRLDNTVNYCGQPTDYSTTEPLWATFNTGCRPDTLGYWDTAAYNPDNYGIICDVVESGYDYKEFAPFYALGKDYKVAVLDVPVTTLSDDINGPQILGWGGHYPYTVSASHPPELFCQITEKYGKNPVLHNDNGLWWNPEYVEWVENACKESIEGHSAIAREMLKQDNWDLFLMVFGETHTIGHDVYNYSQDDHAVYNHLTNNGTRQEDPVLNTYKRVDAAIGEILAEAPKNANVVCFSAHGMAGNFTDLLSMAVLPELLYRLHYGKAALAPGKVGTDPGPIITKPIRNSWPGEIWSQIHEPNPIKKLFRTWTHKKFLRGKKHGLLSPYSLLDEPIEQEVAMGWMPGMWYSPLWPEMKAFALPAFTNGHIRINLKGRERDGVVEPSAYFALCDEIIDLLYDLVDARTGKKIVKQAVKTRTTPLDDNPKLPDADIVVIWQEPMTDVVDSSKLGRIGPLTHCRAGGHKGQGFVAAKGPDIPRGIDLPGGEAVDLAPTILDLMNVEIPEHLDGKSLLKKIRSSAPSV</sequence>